<dbReference type="AlphaFoldDB" id="Q6NCQ4"/>
<dbReference type="Pfam" id="PF02325">
    <property type="entry name" value="CCB3_YggT"/>
    <property type="match status" value="1"/>
</dbReference>
<evidence type="ECO:0008006" key="5">
    <source>
        <dbReference type="Google" id="ProtNLM"/>
    </source>
</evidence>
<dbReference type="EMBL" id="BX572594">
    <property type="protein sequence ID" value="CAE25859.1"/>
    <property type="molecule type" value="Genomic_DNA"/>
</dbReference>
<feature type="transmembrane region" description="Helical" evidence="3">
    <location>
        <begin position="140"/>
        <end position="161"/>
    </location>
</feature>
<feature type="transmembrane region" description="Helical" evidence="3">
    <location>
        <begin position="72"/>
        <end position="99"/>
    </location>
</feature>
<dbReference type="HOGENOM" id="CLU_136788_0_1_5"/>
<keyword evidence="3" id="KW-0812">Transmembrane</keyword>
<feature type="region of interest" description="Disordered" evidence="2">
    <location>
        <begin position="16"/>
        <end position="36"/>
    </location>
</feature>
<dbReference type="STRING" id="258594.RPA0415"/>
<dbReference type="InterPro" id="IPR003425">
    <property type="entry name" value="CCB3/YggT"/>
</dbReference>
<name>Q6NCQ4_RHOPA</name>
<reference evidence="4" key="1">
    <citation type="journal article" date="2004" name="Nat. Biotechnol.">
        <title>Complete genome sequence of the metabolically versatile photosynthetic bacterium Rhodopseudomonas palustris.</title>
        <authorList>
            <person name="Larimer F.W."/>
            <person name="Chain P."/>
            <person name="Hauser L."/>
            <person name="Lamerdin J."/>
            <person name="Malfatti S."/>
            <person name="Do L."/>
            <person name="Land M.L."/>
            <person name="Pelletier D.A."/>
            <person name="Beatty J.T."/>
            <person name="Lang A.S."/>
            <person name="Tabita F.R."/>
            <person name="Gibson J.L."/>
            <person name="Hanson T.E."/>
            <person name="Bobst C."/>
            <person name="Torres J.L."/>
            <person name="Peres C."/>
            <person name="Harrison F.H."/>
            <person name="Gibson J."/>
            <person name="Harwood C.S."/>
        </authorList>
    </citation>
    <scope>NUCLEOTIDE SEQUENCE [LARGE SCALE GENOMIC DNA]</scope>
    <source>
        <strain evidence="4">CGA009</strain>
    </source>
</reference>
<evidence type="ECO:0000313" key="4">
    <source>
        <dbReference type="EMBL" id="CAE25859.1"/>
    </source>
</evidence>
<dbReference type="eggNOG" id="COG0762">
    <property type="taxonomic scope" value="Bacteria"/>
</dbReference>
<sequence length="165" mass="18328">MAPCAGGTCRTASERRHLQCRSRPSQGRQGGSKSAGRGFIAAEFPCLDGGEPISTARAFRDRNREFSPAMRAILDIVLIILDLYIWLLIASAILSWLIAFNVVNTRNQFVGAVSEFLYRITEPLLAPIRNLLPSLGGLDISPIILILLIMFLQRVITYYIYPAVF</sequence>
<gene>
    <name evidence="4" type="ordered locus">RPA0415</name>
</gene>
<keyword evidence="3" id="KW-0472">Membrane</keyword>
<dbReference type="GO" id="GO:0016020">
    <property type="term" value="C:membrane"/>
    <property type="evidence" value="ECO:0007669"/>
    <property type="project" value="InterPro"/>
</dbReference>
<organism evidence="4">
    <name type="scientific">Rhodopseudomonas palustris (strain ATCC BAA-98 / CGA009)</name>
    <dbReference type="NCBI Taxonomy" id="258594"/>
    <lineage>
        <taxon>Bacteria</taxon>
        <taxon>Pseudomonadati</taxon>
        <taxon>Pseudomonadota</taxon>
        <taxon>Alphaproteobacteria</taxon>
        <taxon>Hyphomicrobiales</taxon>
        <taxon>Nitrobacteraceae</taxon>
        <taxon>Rhodopseudomonas</taxon>
    </lineage>
</organism>
<keyword evidence="3" id="KW-1133">Transmembrane helix</keyword>
<dbReference type="PANTHER" id="PTHR33219">
    <property type="entry name" value="YLMG HOMOLOG PROTEIN 2, CHLOROPLASTIC"/>
    <property type="match status" value="1"/>
</dbReference>
<dbReference type="PANTHER" id="PTHR33219:SF14">
    <property type="entry name" value="PROTEIN COFACTOR ASSEMBLY OF COMPLEX C SUBUNIT B CCB3, CHLOROPLASTIC-RELATED"/>
    <property type="match status" value="1"/>
</dbReference>
<proteinExistence type="inferred from homology"/>
<evidence type="ECO:0000256" key="3">
    <source>
        <dbReference type="SAM" id="Phobius"/>
    </source>
</evidence>
<accession>Q6NCQ4</accession>
<evidence type="ECO:0000256" key="2">
    <source>
        <dbReference type="SAM" id="MobiDB-lite"/>
    </source>
</evidence>
<evidence type="ECO:0000256" key="1">
    <source>
        <dbReference type="ARBA" id="ARBA00010894"/>
    </source>
</evidence>
<comment type="similarity">
    <text evidence="1">Belongs to the YggT family.</text>
</comment>
<dbReference type="DNASU" id="2693123"/>
<protein>
    <recommendedName>
        <fullName evidence="5">YggT family protein</fullName>
    </recommendedName>
</protein>